<organism evidence="2 3">
    <name type="scientific">Streptomyces caatingaensis</name>
    <dbReference type="NCBI Taxonomy" id="1678637"/>
    <lineage>
        <taxon>Bacteria</taxon>
        <taxon>Bacillati</taxon>
        <taxon>Actinomycetota</taxon>
        <taxon>Actinomycetes</taxon>
        <taxon>Kitasatosporales</taxon>
        <taxon>Streptomycetaceae</taxon>
        <taxon>Streptomyces</taxon>
    </lineage>
</organism>
<proteinExistence type="predicted"/>
<dbReference type="Proteomes" id="UP000037288">
    <property type="component" value="Unassembled WGS sequence"/>
</dbReference>
<dbReference type="PATRIC" id="fig|1678637.3.peg.1570"/>
<evidence type="ECO:0000313" key="2">
    <source>
        <dbReference type="EMBL" id="KNB53230.1"/>
    </source>
</evidence>
<accession>A0A0K9XIP1</accession>
<dbReference type="AlphaFoldDB" id="A0A0K9XIP1"/>
<reference evidence="3" key="1">
    <citation type="submission" date="2015-07" db="EMBL/GenBank/DDBJ databases">
        <title>Draft genome sequence of Streptomyces sp. CMAA 1322, a bacterium isolated from Caatinga biome, from dry forest semiarid of Brazil.</title>
        <authorList>
            <person name="Santos S.N."/>
            <person name="Gacesa R."/>
            <person name="Taketani R.G."/>
            <person name="Long P.F."/>
            <person name="Melo I.S."/>
        </authorList>
    </citation>
    <scope>NUCLEOTIDE SEQUENCE [LARGE SCALE GENOMIC DNA]</scope>
    <source>
        <strain evidence="3">CMAA 1322</strain>
    </source>
</reference>
<dbReference type="EMBL" id="LFXA01000003">
    <property type="protein sequence ID" value="KNB53230.1"/>
    <property type="molecule type" value="Genomic_DNA"/>
</dbReference>
<comment type="caution">
    <text evidence="2">The sequence shown here is derived from an EMBL/GenBank/DDBJ whole genome shotgun (WGS) entry which is preliminary data.</text>
</comment>
<evidence type="ECO:0000313" key="3">
    <source>
        <dbReference type="Proteomes" id="UP000037288"/>
    </source>
</evidence>
<evidence type="ECO:0000256" key="1">
    <source>
        <dbReference type="SAM" id="SignalP"/>
    </source>
</evidence>
<protein>
    <recommendedName>
        <fullName evidence="4">Lipoprotein</fullName>
    </recommendedName>
</protein>
<sequence length="148" mass="15741">MMRRRILTGTFAAACLLIPFQAHAAAPAAPAAESADAVWDKCEAALDSPHASHTNPDVINVHADLKGCKQKMPEYSISVTLFKEGTQVAHNTGSGKNKFKARVVANWPPPKGECHAYSAKATFTITAGGKAHTTTLTNQSQGKICIKK</sequence>
<feature type="chain" id="PRO_5005532544" description="Lipoprotein" evidence="1">
    <location>
        <begin position="25"/>
        <end position="148"/>
    </location>
</feature>
<keyword evidence="3" id="KW-1185">Reference proteome</keyword>
<name>A0A0K9XIP1_9ACTN</name>
<gene>
    <name evidence="2" type="ORF">AC230_07230</name>
</gene>
<evidence type="ECO:0008006" key="4">
    <source>
        <dbReference type="Google" id="ProtNLM"/>
    </source>
</evidence>
<dbReference type="OrthoDB" id="4187730at2"/>
<dbReference type="STRING" id="1678637.AC230_07230"/>
<feature type="signal peptide" evidence="1">
    <location>
        <begin position="1"/>
        <end position="24"/>
    </location>
</feature>
<keyword evidence="1" id="KW-0732">Signal</keyword>